<dbReference type="Gene3D" id="1.10.10.10">
    <property type="entry name" value="Winged helix-like DNA-binding domain superfamily/Winged helix DNA-binding domain"/>
    <property type="match status" value="1"/>
</dbReference>
<dbReference type="InterPro" id="IPR004589">
    <property type="entry name" value="DNA_helicase_ATP-dep_RecQ"/>
</dbReference>
<sequence>MDEILQQFIDSKRQAKKIEDFADAVSCSATESLEDQDQSFDRGADFNDGEVDDALLDELIEYQTNRERQSITEEQNDLMKTELQKPISNNLNKKQPTSLSGLQKGLGNKISGPSYDFSNSNNMQTLSGIYSSNSNNNSQNSNENFNFNRQGNTTLKPTGFDAIKLKKNQNQDQQQQQQQQQVLKFVNQNSNGGIQVEASLTDKRRQVNNSNDIDSFMLINNGQKEKKTKNQNSKISELLEKYKVIDSNSNTQNFESTSLNTSLNTKNNKLEVKNGFQNLPQKTEKIGLAAQAVNQSSNVRSNFTPPTIVNRNNWTNNLSNGPGSALTASSTAKKQADIKDVDYSTLDYLNQPERPFVPLESKNKGKHVSKSNQYYTVADINEYAIKPHPWDQKVNDILANVYGYKNFRNNQRAIINCVLENKDVFAMMPTGGGKSLTFQIPGLVQDGVYIVIMPLISLISDQYNHMLRLNIPVIRVQGARKNYQRELDSILYSDKNQSKIVLITPEKISSDEDFNQFLSQIYEKNKLRRFVIDEAHCVSQWGHEFRKDYLSLGQLKIKYPNIPTLALTATATEKCKIDIIQLLNMKGTLYFQSSFNRTNLYYDVVRIPQKVTIEHMVNFIKEKFNKQSGIIYCCTKKDSEELASKLNIQYKINAAYYHGSMNDKEKEQVQQLWMSNDIQVICATIAFGMGIDKHDVRFVIHYTFSKSIENYYQEAGRAGRDGKISHCRIYYSPKDKNSLVFLITNNEGSNKQKKEECMAHLSKMIRYCEDTINCRRVLQLAHLGEKFEPKFCNKMCDNCRNQTSKSNIIQKDFTQDCKNILQEYLSMYNKNIQLTQKQLVDVLRGKKLQKKAGQNLLKMIENSSIYSLLKNYDQLTVENIVKEMMSQGYLSEKIKKFRAYTQVFLEVVKSKYNELCNPNKMTDKIMINQVVSQSSKSKVDSQFLFDKELIDDITESDLPKEQEFFDQNKNLIFDDEESLSQMSEGDLIDLIDLANKNKTSCNQNDSSDNMQELNKQYSEDDSDFQFQIPSERNQQSRSGIIYEENDEQNQIGQAYSEDYNSQNKQANEKLNQEQIQIEEDDDDDDDDDDDILQIAAKTNLLEQIKKQNTMSVEKQNSLKENYLYKSPQEQDNFFSEFKLGNNNNKPQTSLGQTGHKPPQQNNQNMSSLNNFKFSTGNNKLKQDQADLFSFNFQKLAKN</sequence>
<dbReference type="GO" id="GO:0005737">
    <property type="term" value="C:cytoplasm"/>
    <property type="evidence" value="ECO:0007669"/>
    <property type="project" value="TreeGrafter"/>
</dbReference>
<dbReference type="STRING" id="312017.Q23ED9"/>
<dbReference type="InterPro" id="IPR014001">
    <property type="entry name" value="Helicase_ATP-bd"/>
</dbReference>
<keyword evidence="17" id="KW-1185">Reference proteome</keyword>
<dbReference type="GeneID" id="7824842"/>
<dbReference type="Pfam" id="PF16124">
    <property type="entry name" value="RecQ_Zn_bind"/>
    <property type="match status" value="1"/>
</dbReference>
<evidence type="ECO:0000256" key="5">
    <source>
        <dbReference type="ARBA" id="ARBA00022806"/>
    </source>
</evidence>
<comment type="similarity">
    <text evidence="2">Belongs to the helicase family. RecQ subfamily.</text>
</comment>
<dbReference type="HOGENOM" id="CLU_271114_0_0_1"/>
<evidence type="ECO:0000313" key="17">
    <source>
        <dbReference type="Proteomes" id="UP000009168"/>
    </source>
</evidence>
<dbReference type="CDD" id="cd18794">
    <property type="entry name" value="SF2_C_RecQ"/>
    <property type="match status" value="1"/>
</dbReference>
<evidence type="ECO:0000313" key="16">
    <source>
        <dbReference type="EMBL" id="EAR94918.2"/>
    </source>
</evidence>
<comment type="subcellular location">
    <subcellularLocation>
        <location evidence="1">Nucleus</location>
    </subcellularLocation>
</comment>
<dbReference type="GO" id="GO:0009378">
    <property type="term" value="F:four-way junction helicase activity"/>
    <property type="evidence" value="ECO:0007669"/>
    <property type="project" value="TreeGrafter"/>
</dbReference>
<feature type="region of interest" description="Disordered" evidence="13">
    <location>
        <begin position="85"/>
        <end position="106"/>
    </location>
</feature>
<evidence type="ECO:0000256" key="12">
    <source>
        <dbReference type="SAM" id="Coils"/>
    </source>
</evidence>
<feature type="compositionally biased region" description="Polar residues" evidence="13">
    <location>
        <begin position="86"/>
        <end position="101"/>
    </location>
</feature>
<evidence type="ECO:0000256" key="13">
    <source>
        <dbReference type="SAM" id="MobiDB-lite"/>
    </source>
</evidence>
<proteinExistence type="inferred from homology"/>
<dbReference type="PROSITE" id="PS51192">
    <property type="entry name" value="HELICASE_ATP_BIND_1"/>
    <property type="match status" value="1"/>
</dbReference>
<dbReference type="EC" id="5.6.2.4" evidence="11"/>
<feature type="compositionally biased region" description="Low complexity" evidence="13">
    <location>
        <begin position="131"/>
        <end position="148"/>
    </location>
</feature>
<dbReference type="PROSITE" id="PS51194">
    <property type="entry name" value="HELICASE_CTER"/>
    <property type="match status" value="1"/>
</dbReference>
<keyword evidence="5 16" id="KW-0347">Helicase</keyword>
<dbReference type="GO" id="GO:0006260">
    <property type="term" value="P:DNA replication"/>
    <property type="evidence" value="ECO:0007669"/>
    <property type="project" value="InterPro"/>
</dbReference>
<dbReference type="InterPro" id="IPR001650">
    <property type="entry name" value="Helicase_C-like"/>
</dbReference>
<dbReference type="InterPro" id="IPR027417">
    <property type="entry name" value="P-loop_NTPase"/>
</dbReference>
<evidence type="ECO:0000259" key="14">
    <source>
        <dbReference type="PROSITE" id="PS51192"/>
    </source>
</evidence>
<accession>Q23ED9</accession>
<dbReference type="PANTHER" id="PTHR13710:SF153">
    <property type="entry name" value="RECQ-LIKE DNA HELICASE BLM"/>
    <property type="match status" value="1"/>
</dbReference>
<evidence type="ECO:0000256" key="6">
    <source>
        <dbReference type="ARBA" id="ARBA00022840"/>
    </source>
</evidence>
<keyword evidence="9" id="KW-0539">Nucleus</keyword>
<keyword evidence="12" id="KW-0175">Coiled coil</keyword>
<comment type="catalytic activity">
    <reaction evidence="10">
        <text>Couples ATP hydrolysis with the unwinding of duplex DNA by translocating in the 3'-5' direction.</text>
        <dbReference type="EC" id="5.6.2.4"/>
    </reaction>
</comment>
<evidence type="ECO:0000256" key="8">
    <source>
        <dbReference type="ARBA" id="ARBA00023235"/>
    </source>
</evidence>
<dbReference type="EMBL" id="GG662710">
    <property type="protein sequence ID" value="EAR94918.2"/>
    <property type="molecule type" value="Genomic_DNA"/>
</dbReference>
<dbReference type="FunFam" id="3.40.50.300:FF:000340">
    <property type="entry name" value="Bloom syndrome, RecQ helicase"/>
    <property type="match status" value="1"/>
</dbReference>
<dbReference type="RefSeq" id="XP_001015163.2">
    <property type="nucleotide sequence ID" value="XM_001015163.3"/>
</dbReference>
<feature type="region of interest" description="Disordered" evidence="13">
    <location>
        <begin position="126"/>
        <end position="157"/>
    </location>
</feature>
<keyword evidence="6" id="KW-0067">ATP-binding</keyword>
<dbReference type="Pfam" id="PF00270">
    <property type="entry name" value="DEAD"/>
    <property type="match status" value="1"/>
</dbReference>
<feature type="compositionally biased region" description="Polar residues" evidence="13">
    <location>
        <begin position="1165"/>
        <end position="1176"/>
    </location>
</feature>
<dbReference type="Pfam" id="PF09382">
    <property type="entry name" value="RQC"/>
    <property type="match status" value="1"/>
</dbReference>
<keyword evidence="8" id="KW-0413">Isomerase</keyword>
<dbReference type="SUPFAM" id="SSF52540">
    <property type="entry name" value="P-loop containing nucleoside triphosphate hydrolases"/>
    <property type="match status" value="1"/>
</dbReference>
<gene>
    <name evidence="16" type="ORF">TTHERM_01030000</name>
</gene>
<organism evidence="16 17">
    <name type="scientific">Tetrahymena thermophila (strain SB210)</name>
    <dbReference type="NCBI Taxonomy" id="312017"/>
    <lineage>
        <taxon>Eukaryota</taxon>
        <taxon>Sar</taxon>
        <taxon>Alveolata</taxon>
        <taxon>Ciliophora</taxon>
        <taxon>Intramacronucleata</taxon>
        <taxon>Oligohymenophorea</taxon>
        <taxon>Hymenostomatida</taxon>
        <taxon>Tetrahymenina</taxon>
        <taxon>Tetrahymenidae</taxon>
        <taxon>Tetrahymena</taxon>
    </lineage>
</organism>
<evidence type="ECO:0000256" key="9">
    <source>
        <dbReference type="ARBA" id="ARBA00023242"/>
    </source>
</evidence>
<feature type="domain" description="Helicase C-terminal" evidence="15">
    <location>
        <begin position="612"/>
        <end position="765"/>
    </location>
</feature>
<name>Q23ED9_TETTS</name>
<evidence type="ECO:0000256" key="3">
    <source>
        <dbReference type="ARBA" id="ARBA00022741"/>
    </source>
</evidence>
<dbReference type="KEGG" id="tet:TTHERM_01030000"/>
<dbReference type="AlphaFoldDB" id="Q23ED9"/>
<dbReference type="GO" id="GO:0016787">
    <property type="term" value="F:hydrolase activity"/>
    <property type="evidence" value="ECO:0007669"/>
    <property type="project" value="UniProtKB-KW"/>
</dbReference>
<dbReference type="GO" id="GO:0003677">
    <property type="term" value="F:DNA binding"/>
    <property type="evidence" value="ECO:0007669"/>
    <property type="project" value="UniProtKB-KW"/>
</dbReference>
<feature type="region of interest" description="Disordered" evidence="13">
    <location>
        <begin position="1137"/>
        <end position="1176"/>
    </location>
</feature>
<reference evidence="17" key="1">
    <citation type="journal article" date="2006" name="PLoS Biol.">
        <title>Macronuclear genome sequence of the ciliate Tetrahymena thermophila, a model eukaryote.</title>
        <authorList>
            <person name="Eisen J.A."/>
            <person name="Coyne R.S."/>
            <person name="Wu M."/>
            <person name="Wu D."/>
            <person name="Thiagarajan M."/>
            <person name="Wortman J.R."/>
            <person name="Badger J.H."/>
            <person name="Ren Q."/>
            <person name="Amedeo P."/>
            <person name="Jones K.M."/>
            <person name="Tallon L.J."/>
            <person name="Delcher A.L."/>
            <person name="Salzberg S.L."/>
            <person name="Silva J.C."/>
            <person name="Haas B.J."/>
            <person name="Majoros W.H."/>
            <person name="Farzad M."/>
            <person name="Carlton J.M."/>
            <person name="Smith R.K. Jr."/>
            <person name="Garg J."/>
            <person name="Pearlman R.E."/>
            <person name="Karrer K.M."/>
            <person name="Sun L."/>
            <person name="Manning G."/>
            <person name="Elde N.C."/>
            <person name="Turkewitz A.P."/>
            <person name="Asai D.J."/>
            <person name="Wilkes D.E."/>
            <person name="Wang Y."/>
            <person name="Cai H."/>
            <person name="Collins K."/>
            <person name="Stewart B.A."/>
            <person name="Lee S.R."/>
            <person name="Wilamowska K."/>
            <person name="Weinberg Z."/>
            <person name="Ruzzo W.L."/>
            <person name="Wloga D."/>
            <person name="Gaertig J."/>
            <person name="Frankel J."/>
            <person name="Tsao C.-C."/>
            <person name="Gorovsky M.A."/>
            <person name="Keeling P.J."/>
            <person name="Waller R.F."/>
            <person name="Patron N.J."/>
            <person name="Cherry J.M."/>
            <person name="Stover N.A."/>
            <person name="Krieger C.J."/>
            <person name="del Toro C."/>
            <person name="Ryder H.F."/>
            <person name="Williamson S.C."/>
            <person name="Barbeau R.A."/>
            <person name="Hamilton E.P."/>
            <person name="Orias E."/>
        </authorList>
    </citation>
    <scope>NUCLEOTIDE SEQUENCE [LARGE SCALE GENOMIC DNA]</scope>
    <source>
        <strain evidence="17">SB210</strain>
    </source>
</reference>
<feature type="compositionally biased region" description="Polar residues" evidence="13">
    <location>
        <begin position="1140"/>
        <end position="1152"/>
    </location>
</feature>
<dbReference type="InterPro" id="IPR018982">
    <property type="entry name" value="RQC_domain"/>
</dbReference>
<evidence type="ECO:0000256" key="7">
    <source>
        <dbReference type="ARBA" id="ARBA00023125"/>
    </source>
</evidence>
<keyword evidence="7" id="KW-0238">DNA-binding</keyword>
<dbReference type="NCBIfam" id="TIGR00614">
    <property type="entry name" value="recQ_fam"/>
    <property type="match status" value="1"/>
</dbReference>
<dbReference type="InParanoid" id="Q23ED9"/>
<protein>
    <recommendedName>
        <fullName evidence="11">DNA 3'-5' helicase</fullName>
        <ecNumber evidence="11">5.6.2.4</ecNumber>
    </recommendedName>
</protein>
<dbReference type="SMART" id="SM00490">
    <property type="entry name" value="HELICc"/>
    <property type="match status" value="1"/>
</dbReference>
<dbReference type="GO" id="GO:0043138">
    <property type="term" value="F:3'-5' DNA helicase activity"/>
    <property type="evidence" value="ECO:0007669"/>
    <property type="project" value="UniProtKB-EC"/>
</dbReference>
<dbReference type="GO" id="GO:0000724">
    <property type="term" value="P:double-strand break repair via homologous recombination"/>
    <property type="evidence" value="ECO:0007669"/>
    <property type="project" value="TreeGrafter"/>
</dbReference>
<dbReference type="eggNOG" id="KOG0351">
    <property type="taxonomic scope" value="Eukaryota"/>
</dbReference>
<feature type="domain" description="Helicase ATP-binding" evidence="14">
    <location>
        <begin position="415"/>
        <end position="589"/>
    </location>
</feature>
<evidence type="ECO:0000256" key="1">
    <source>
        <dbReference type="ARBA" id="ARBA00004123"/>
    </source>
</evidence>
<dbReference type="FunFam" id="3.40.50.300:FF:001389">
    <property type="entry name" value="ATP-dependent DNA helicase RecQ"/>
    <property type="match status" value="1"/>
</dbReference>
<keyword evidence="4" id="KW-0378">Hydrolase</keyword>
<dbReference type="InterPro" id="IPR036388">
    <property type="entry name" value="WH-like_DNA-bd_sf"/>
</dbReference>
<dbReference type="PANTHER" id="PTHR13710">
    <property type="entry name" value="DNA HELICASE RECQ FAMILY MEMBER"/>
    <property type="match status" value="1"/>
</dbReference>
<dbReference type="OrthoDB" id="10261556at2759"/>
<evidence type="ECO:0000259" key="15">
    <source>
        <dbReference type="PROSITE" id="PS51194"/>
    </source>
</evidence>
<evidence type="ECO:0000256" key="10">
    <source>
        <dbReference type="ARBA" id="ARBA00034617"/>
    </source>
</evidence>
<dbReference type="InterPro" id="IPR032284">
    <property type="entry name" value="RecQ_Zn-bd"/>
</dbReference>
<dbReference type="GO" id="GO:0005634">
    <property type="term" value="C:nucleus"/>
    <property type="evidence" value="ECO:0007669"/>
    <property type="project" value="UniProtKB-SubCell"/>
</dbReference>
<dbReference type="GO" id="GO:0005694">
    <property type="term" value="C:chromosome"/>
    <property type="evidence" value="ECO:0007669"/>
    <property type="project" value="TreeGrafter"/>
</dbReference>
<dbReference type="InterPro" id="IPR011545">
    <property type="entry name" value="DEAD/DEAH_box_helicase_dom"/>
</dbReference>
<evidence type="ECO:0000256" key="4">
    <source>
        <dbReference type="ARBA" id="ARBA00022801"/>
    </source>
</evidence>
<evidence type="ECO:0000256" key="11">
    <source>
        <dbReference type="ARBA" id="ARBA00034808"/>
    </source>
</evidence>
<dbReference type="CDD" id="cd17920">
    <property type="entry name" value="DEXHc_RecQ"/>
    <property type="match status" value="1"/>
</dbReference>
<dbReference type="GO" id="GO:0005524">
    <property type="term" value="F:ATP binding"/>
    <property type="evidence" value="ECO:0007669"/>
    <property type="project" value="UniProtKB-KW"/>
</dbReference>
<dbReference type="Proteomes" id="UP000009168">
    <property type="component" value="Unassembled WGS sequence"/>
</dbReference>
<keyword evidence="3" id="KW-0547">Nucleotide-binding</keyword>
<dbReference type="Gene3D" id="3.40.50.300">
    <property type="entry name" value="P-loop containing nucleotide triphosphate hydrolases"/>
    <property type="match status" value="2"/>
</dbReference>
<dbReference type="Pfam" id="PF00271">
    <property type="entry name" value="Helicase_C"/>
    <property type="match status" value="1"/>
</dbReference>
<dbReference type="SMART" id="SM00487">
    <property type="entry name" value="DEXDc"/>
    <property type="match status" value="1"/>
</dbReference>
<feature type="coiled-coil region" evidence="12">
    <location>
        <begin position="1056"/>
        <end position="1083"/>
    </location>
</feature>
<evidence type="ECO:0000256" key="2">
    <source>
        <dbReference type="ARBA" id="ARBA00005446"/>
    </source>
</evidence>